<dbReference type="AlphaFoldDB" id="K3ZBS8"/>
<sequence length="52" mass="6147">MCCGLLLRTQCAVILFPVKFFVIFLEQRISSFELWILVVRFLFLLCSILLHL</sequence>
<evidence type="ECO:0000256" key="1">
    <source>
        <dbReference type="SAM" id="Phobius"/>
    </source>
</evidence>
<proteinExistence type="predicted"/>
<dbReference type="HOGENOM" id="CLU_3090872_0_0_1"/>
<evidence type="ECO:0000313" key="3">
    <source>
        <dbReference type="Proteomes" id="UP000004995"/>
    </source>
</evidence>
<protein>
    <submittedName>
        <fullName evidence="2">Uncharacterized protein</fullName>
    </submittedName>
</protein>
<name>K3ZBS8_SETIT</name>
<dbReference type="EMBL" id="AGNK02001423">
    <property type="status" value="NOT_ANNOTATED_CDS"/>
    <property type="molecule type" value="Genomic_DNA"/>
</dbReference>
<dbReference type="InParanoid" id="K3ZBS8"/>
<keyword evidence="3" id="KW-1185">Reference proteome</keyword>
<feature type="transmembrane region" description="Helical" evidence="1">
    <location>
        <begin position="6"/>
        <end position="25"/>
    </location>
</feature>
<dbReference type="Gramene" id="KQL13088">
    <property type="protein sequence ID" value="KQL13088"/>
    <property type="gene ID" value="SETIT_023999mg"/>
</dbReference>
<accession>K3ZBS8</accession>
<reference evidence="2" key="2">
    <citation type="submission" date="2018-08" db="UniProtKB">
        <authorList>
            <consortium name="EnsemblPlants"/>
        </authorList>
    </citation>
    <scope>IDENTIFICATION</scope>
    <source>
        <strain evidence="2">Yugu1</strain>
    </source>
</reference>
<keyword evidence="1" id="KW-1133">Transmembrane helix</keyword>
<keyword evidence="1" id="KW-0472">Membrane</keyword>
<dbReference type="EnsemblPlants" id="KQL13088">
    <property type="protein sequence ID" value="KQL13088"/>
    <property type="gene ID" value="SETIT_023999mg"/>
</dbReference>
<dbReference type="Proteomes" id="UP000004995">
    <property type="component" value="Unassembled WGS sequence"/>
</dbReference>
<reference evidence="3" key="1">
    <citation type="journal article" date="2012" name="Nat. Biotechnol.">
        <title>Reference genome sequence of the model plant Setaria.</title>
        <authorList>
            <person name="Bennetzen J.L."/>
            <person name="Schmutz J."/>
            <person name="Wang H."/>
            <person name="Percifield R."/>
            <person name="Hawkins J."/>
            <person name="Pontaroli A.C."/>
            <person name="Estep M."/>
            <person name="Feng L."/>
            <person name="Vaughn J.N."/>
            <person name="Grimwood J."/>
            <person name="Jenkins J."/>
            <person name="Barry K."/>
            <person name="Lindquist E."/>
            <person name="Hellsten U."/>
            <person name="Deshpande S."/>
            <person name="Wang X."/>
            <person name="Wu X."/>
            <person name="Mitros T."/>
            <person name="Triplett J."/>
            <person name="Yang X."/>
            <person name="Ye C.Y."/>
            <person name="Mauro-Herrera M."/>
            <person name="Wang L."/>
            <person name="Li P."/>
            <person name="Sharma M."/>
            <person name="Sharma R."/>
            <person name="Ronald P.C."/>
            <person name="Panaud O."/>
            <person name="Kellogg E.A."/>
            <person name="Brutnell T.P."/>
            <person name="Doust A.N."/>
            <person name="Tuskan G.A."/>
            <person name="Rokhsar D."/>
            <person name="Devos K.M."/>
        </authorList>
    </citation>
    <scope>NUCLEOTIDE SEQUENCE [LARGE SCALE GENOMIC DNA]</scope>
    <source>
        <strain evidence="3">cv. Yugu1</strain>
    </source>
</reference>
<evidence type="ECO:0000313" key="2">
    <source>
        <dbReference type="EnsemblPlants" id="KQL13088"/>
    </source>
</evidence>
<organism evidence="2 3">
    <name type="scientific">Setaria italica</name>
    <name type="common">Foxtail millet</name>
    <name type="synonym">Panicum italicum</name>
    <dbReference type="NCBI Taxonomy" id="4555"/>
    <lineage>
        <taxon>Eukaryota</taxon>
        <taxon>Viridiplantae</taxon>
        <taxon>Streptophyta</taxon>
        <taxon>Embryophyta</taxon>
        <taxon>Tracheophyta</taxon>
        <taxon>Spermatophyta</taxon>
        <taxon>Magnoliopsida</taxon>
        <taxon>Liliopsida</taxon>
        <taxon>Poales</taxon>
        <taxon>Poaceae</taxon>
        <taxon>PACMAD clade</taxon>
        <taxon>Panicoideae</taxon>
        <taxon>Panicodae</taxon>
        <taxon>Paniceae</taxon>
        <taxon>Cenchrinae</taxon>
        <taxon>Setaria</taxon>
    </lineage>
</organism>
<keyword evidence="1" id="KW-0812">Transmembrane</keyword>
<feature type="transmembrane region" description="Helical" evidence="1">
    <location>
        <begin position="32"/>
        <end position="50"/>
    </location>
</feature>